<dbReference type="GO" id="GO:0010508">
    <property type="term" value="P:positive regulation of autophagy"/>
    <property type="evidence" value="ECO:0007669"/>
    <property type="project" value="TreeGrafter"/>
</dbReference>
<dbReference type="PANTHER" id="PTHR35269:SF1">
    <property type="entry name" value="SMALL VCP_P97-INTERACTING PROTEIN"/>
    <property type="match status" value="1"/>
</dbReference>
<evidence type="ECO:0000313" key="6">
    <source>
        <dbReference type="RefSeq" id="XP_011302516.1"/>
    </source>
</evidence>
<keyword evidence="1" id="KW-0519">Myristate</keyword>
<dbReference type="Proteomes" id="UP000694866">
    <property type="component" value="Unplaced"/>
</dbReference>
<keyword evidence="3" id="KW-0449">Lipoprotein</keyword>
<gene>
    <name evidence="6 7" type="primary">Svip</name>
</gene>
<name>A0A9R1TYI0_9HYME</name>
<dbReference type="AlphaFoldDB" id="A0A9R1TYI0"/>
<evidence type="ECO:0000256" key="4">
    <source>
        <dbReference type="SAM" id="MobiDB-lite"/>
    </source>
</evidence>
<feature type="compositionally biased region" description="Basic and acidic residues" evidence="4">
    <location>
        <begin position="56"/>
        <end position="69"/>
    </location>
</feature>
<accession>A0A9R1U0B9</accession>
<dbReference type="PANTHER" id="PTHR35269">
    <property type="entry name" value="SMALL VCP/P97-INTERACTING PROTEIN"/>
    <property type="match status" value="1"/>
</dbReference>
<organism evidence="5 6">
    <name type="scientific">Fopius arisanus</name>
    <dbReference type="NCBI Taxonomy" id="64838"/>
    <lineage>
        <taxon>Eukaryota</taxon>
        <taxon>Metazoa</taxon>
        <taxon>Ecdysozoa</taxon>
        <taxon>Arthropoda</taxon>
        <taxon>Hexapoda</taxon>
        <taxon>Insecta</taxon>
        <taxon>Pterygota</taxon>
        <taxon>Neoptera</taxon>
        <taxon>Endopterygota</taxon>
        <taxon>Hymenoptera</taxon>
        <taxon>Apocrita</taxon>
        <taxon>Ichneumonoidea</taxon>
        <taxon>Braconidae</taxon>
        <taxon>Opiinae</taxon>
        <taxon>Fopius</taxon>
    </lineage>
</organism>
<dbReference type="InterPro" id="IPR055366">
    <property type="entry name" value="SVIP_metazoa"/>
</dbReference>
<dbReference type="GO" id="GO:1904240">
    <property type="term" value="P:negative regulation of VCP-NPL4-UFD1 AAA ATPase complex assembly"/>
    <property type="evidence" value="ECO:0007669"/>
    <property type="project" value="TreeGrafter"/>
</dbReference>
<dbReference type="OrthoDB" id="10066206at2759"/>
<evidence type="ECO:0000313" key="7">
    <source>
        <dbReference type="RefSeq" id="XP_011302517.1"/>
    </source>
</evidence>
<dbReference type="CTD" id="258010"/>
<evidence type="ECO:0000256" key="3">
    <source>
        <dbReference type="ARBA" id="ARBA00023288"/>
    </source>
</evidence>
<dbReference type="GO" id="GO:0005789">
    <property type="term" value="C:endoplasmic reticulum membrane"/>
    <property type="evidence" value="ECO:0007669"/>
    <property type="project" value="TreeGrafter"/>
</dbReference>
<accession>A0A9R1TYI0</accession>
<dbReference type="InterPro" id="IPR031632">
    <property type="entry name" value="SVIP"/>
</dbReference>
<evidence type="ECO:0000256" key="2">
    <source>
        <dbReference type="ARBA" id="ARBA00023139"/>
    </source>
</evidence>
<proteinExistence type="predicted"/>
<feature type="compositionally biased region" description="Basic and acidic residues" evidence="4">
    <location>
        <begin position="36"/>
        <end position="48"/>
    </location>
</feature>
<protein>
    <submittedName>
        <fullName evidence="6 7">Uncharacterized protein Svip</fullName>
    </submittedName>
</protein>
<sequence length="85" mass="9782">MGNILEVCTSCCKDQSTYEDLTPDPETRRQQQVAAAEKRAQEQERRGIGDINAVKRQQEQTDRREKLESEISNVDTETGLKWQVN</sequence>
<keyword evidence="2" id="KW-0564">Palmitate</keyword>
<dbReference type="KEGG" id="fas:105266237"/>
<dbReference type="Pfam" id="PF15811">
    <property type="entry name" value="SVIP"/>
    <property type="match status" value="1"/>
</dbReference>
<reference evidence="6 7" key="1">
    <citation type="submission" date="2025-04" db="UniProtKB">
        <authorList>
            <consortium name="RefSeq"/>
        </authorList>
    </citation>
    <scope>IDENTIFICATION</scope>
    <source>
        <strain evidence="6 7">USDA-PBARC FA_bdor</strain>
        <tissue evidence="6 7">Whole organism</tissue>
    </source>
</reference>
<dbReference type="GO" id="GO:1904153">
    <property type="term" value="P:negative regulation of retrograde protein transport, ER to cytosol"/>
    <property type="evidence" value="ECO:0007669"/>
    <property type="project" value="TreeGrafter"/>
</dbReference>
<evidence type="ECO:0000313" key="5">
    <source>
        <dbReference type="Proteomes" id="UP000694866"/>
    </source>
</evidence>
<dbReference type="RefSeq" id="XP_011302517.1">
    <property type="nucleotide sequence ID" value="XM_011304215.1"/>
</dbReference>
<keyword evidence="5" id="KW-1185">Reference proteome</keyword>
<dbReference type="GO" id="GO:1904293">
    <property type="term" value="P:negative regulation of ERAD pathway"/>
    <property type="evidence" value="ECO:0007669"/>
    <property type="project" value="TreeGrafter"/>
</dbReference>
<dbReference type="RefSeq" id="XP_011302516.1">
    <property type="nucleotide sequence ID" value="XM_011304214.1"/>
</dbReference>
<evidence type="ECO:0000256" key="1">
    <source>
        <dbReference type="ARBA" id="ARBA00022707"/>
    </source>
</evidence>
<dbReference type="GeneID" id="105266237"/>
<feature type="region of interest" description="Disordered" evidence="4">
    <location>
        <begin position="15"/>
        <end position="85"/>
    </location>
</feature>